<accession>A0A9X3E1U2</accession>
<evidence type="ECO:0000256" key="1">
    <source>
        <dbReference type="ARBA" id="ARBA00023235"/>
    </source>
</evidence>
<dbReference type="AlphaFoldDB" id="A0A9X3E1U2"/>
<dbReference type="Proteomes" id="UP001144805">
    <property type="component" value="Unassembled WGS sequence"/>
</dbReference>
<proteinExistence type="predicted"/>
<keyword evidence="4" id="KW-1185">Reference proteome</keyword>
<dbReference type="Pfam" id="PF01261">
    <property type="entry name" value="AP_endonuc_2"/>
    <property type="match status" value="1"/>
</dbReference>
<keyword evidence="1 3" id="KW-0413">Isomerase</keyword>
<dbReference type="PANTHER" id="PTHR43489">
    <property type="entry name" value="ISOMERASE"/>
    <property type="match status" value="1"/>
</dbReference>
<sequence length="282" mass="31164">MKIGFNLLLWTAHVEPQHWPVLKDLKRCGYDGVEIPIFEGTPEHYAELGRELDRLGLDRTVIALFPATEMNPIGAEPAQQEAARAHMRWILDCSAALGARVVGGPLHSTLGHFSGAAPSAEERERAIAFHREAGEMARERGITLVLEAVNRFECYFVNTMHDLNDYLAAVAHPNVAGMYDTFHANIEEKDPIAAVAAIAPHLAHVHVSENDRGTPGKGHVDFASTFKALKQADYDGWITIEAFGRSMPLLAAATRIWRDLFPSNAEVYSDGFTLIRDGWRSA</sequence>
<protein>
    <submittedName>
        <fullName evidence="3">Sugar phosphate isomerase/epimerase</fullName>
    </submittedName>
</protein>
<feature type="domain" description="Xylose isomerase-like TIM barrel" evidence="2">
    <location>
        <begin position="23"/>
        <end position="252"/>
    </location>
</feature>
<reference evidence="3" key="1">
    <citation type="submission" date="2022-11" db="EMBL/GenBank/DDBJ databases">
        <title>Biodiversity and phylogenetic relationships of bacteria.</title>
        <authorList>
            <person name="Machado R.A.R."/>
            <person name="Bhat A."/>
            <person name="Loulou A."/>
            <person name="Kallel S."/>
        </authorList>
    </citation>
    <scope>NUCLEOTIDE SEQUENCE</scope>
    <source>
        <strain evidence="3">K-TC2</strain>
    </source>
</reference>
<dbReference type="RefSeq" id="WP_266338804.1">
    <property type="nucleotide sequence ID" value="NZ_JAPKNK010000004.1"/>
</dbReference>
<dbReference type="EMBL" id="JAPKNK010000004">
    <property type="protein sequence ID" value="MCX5569832.1"/>
    <property type="molecule type" value="Genomic_DNA"/>
</dbReference>
<dbReference type="Gene3D" id="3.20.20.150">
    <property type="entry name" value="Divalent-metal-dependent TIM barrel enzymes"/>
    <property type="match status" value="1"/>
</dbReference>
<dbReference type="PANTHER" id="PTHR43489:SF7">
    <property type="entry name" value="3-DEHYDRO-D-GULOSIDE 4-EPIMERASE-RELATED"/>
    <property type="match status" value="1"/>
</dbReference>
<name>A0A9X3E1U2_9HYPH</name>
<evidence type="ECO:0000259" key="2">
    <source>
        <dbReference type="Pfam" id="PF01261"/>
    </source>
</evidence>
<organism evidence="3 4">
    <name type="scientific">Kaistia nematophila</name>
    <dbReference type="NCBI Taxonomy" id="2994654"/>
    <lineage>
        <taxon>Bacteria</taxon>
        <taxon>Pseudomonadati</taxon>
        <taxon>Pseudomonadota</taxon>
        <taxon>Alphaproteobacteria</taxon>
        <taxon>Hyphomicrobiales</taxon>
        <taxon>Kaistiaceae</taxon>
        <taxon>Kaistia</taxon>
    </lineage>
</organism>
<evidence type="ECO:0000313" key="3">
    <source>
        <dbReference type="EMBL" id="MCX5569832.1"/>
    </source>
</evidence>
<gene>
    <name evidence="3" type="ORF">OSH07_11565</name>
</gene>
<comment type="caution">
    <text evidence="3">The sequence shown here is derived from an EMBL/GenBank/DDBJ whole genome shotgun (WGS) entry which is preliminary data.</text>
</comment>
<dbReference type="InterPro" id="IPR013022">
    <property type="entry name" value="Xyl_isomerase-like_TIM-brl"/>
</dbReference>
<evidence type="ECO:0000313" key="4">
    <source>
        <dbReference type="Proteomes" id="UP001144805"/>
    </source>
</evidence>
<dbReference type="InterPro" id="IPR036237">
    <property type="entry name" value="Xyl_isomerase-like_sf"/>
</dbReference>
<dbReference type="SUPFAM" id="SSF51658">
    <property type="entry name" value="Xylose isomerase-like"/>
    <property type="match status" value="1"/>
</dbReference>
<dbReference type="InterPro" id="IPR050417">
    <property type="entry name" value="Sugar_Epim/Isomerase"/>
</dbReference>
<dbReference type="GO" id="GO:0016853">
    <property type="term" value="F:isomerase activity"/>
    <property type="evidence" value="ECO:0007669"/>
    <property type="project" value="UniProtKB-KW"/>
</dbReference>